<dbReference type="InterPro" id="IPR019096">
    <property type="entry name" value="YopX_protein"/>
</dbReference>
<dbReference type="Pfam" id="PF09643">
    <property type="entry name" value="YopX"/>
    <property type="match status" value="1"/>
</dbReference>
<proteinExistence type="predicted"/>
<dbReference type="Gene3D" id="2.30.30.290">
    <property type="entry name" value="YopX-like domains"/>
    <property type="match status" value="1"/>
</dbReference>
<evidence type="ECO:0000259" key="1">
    <source>
        <dbReference type="Pfam" id="PF09643"/>
    </source>
</evidence>
<dbReference type="InterPro" id="IPR023385">
    <property type="entry name" value="YopX-like_C"/>
</dbReference>
<feature type="domain" description="YopX protein" evidence="1">
    <location>
        <begin position="16"/>
        <end position="118"/>
    </location>
</feature>
<sequence>MLQPKIYVKDKNKVYDTQVIDYKNKIVIFFDSKTRCTYTRLFDEVEFMNNTGMKEENGKYIYVGDIVKDGDDIYTIKRSEVYKILSMSNKNLSVFLDECICREIEVIGNIYENKELLEDI</sequence>
<evidence type="ECO:0000313" key="2">
    <source>
        <dbReference type="EMBL" id="DAF47814.1"/>
    </source>
</evidence>
<name>A0A8S5SA57_9CAUD</name>
<dbReference type="SUPFAM" id="SSF159006">
    <property type="entry name" value="YopX-like"/>
    <property type="match status" value="1"/>
</dbReference>
<organism evidence="2">
    <name type="scientific">Siphoviridae sp. ctJjf17</name>
    <dbReference type="NCBI Taxonomy" id="2827839"/>
    <lineage>
        <taxon>Viruses</taxon>
        <taxon>Duplodnaviria</taxon>
        <taxon>Heunggongvirae</taxon>
        <taxon>Uroviricota</taxon>
        <taxon>Caudoviricetes</taxon>
    </lineage>
</organism>
<dbReference type="EMBL" id="BK032560">
    <property type="protein sequence ID" value="DAF47814.1"/>
    <property type="molecule type" value="Genomic_DNA"/>
</dbReference>
<accession>A0A8S5SA57</accession>
<protein>
    <submittedName>
        <fullName evidence="2">YopX protein</fullName>
    </submittedName>
</protein>
<reference evidence="2" key="1">
    <citation type="journal article" date="2021" name="Proc. Natl. Acad. Sci. U.S.A.">
        <title>A Catalog of Tens of Thousands of Viruses from Human Metagenomes Reveals Hidden Associations with Chronic Diseases.</title>
        <authorList>
            <person name="Tisza M.J."/>
            <person name="Buck C.B."/>
        </authorList>
    </citation>
    <scope>NUCLEOTIDE SEQUENCE</scope>
    <source>
        <strain evidence="2">CtJjf17</strain>
    </source>
</reference>